<evidence type="ECO:0000313" key="3">
    <source>
        <dbReference type="Proteomes" id="UP000032066"/>
    </source>
</evidence>
<reference evidence="2 3" key="1">
    <citation type="submission" date="2015-02" db="EMBL/GenBank/DDBJ databases">
        <title>Draft genome sequence of Kitasatospora griseola MF730-N6, a bafilomycin, terpentecin and satosporin producer.</title>
        <authorList>
            <person name="Arens J.C."/>
            <person name="Haltli B."/>
            <person name="Kerr R.G."/>
        </authorList>
    </citation>
    <scope>NUCLEOTIDE SEQUENCE [LARGE SCALE GENOMIC DNA]</scope>
    <source>
        <strain evidence="2 3">MF730-N6</strain>
    </source>
</reference>
<evidence type="ECO:0000256" key="1">
    <source>
        <dbReference type="SAM" id="MobiDB-lite"/>
    </source>
</evidence>
<sequence length="114" mass="12769">MAGREARQARGDARGQQQVPAGRLVRRSGGGQLRTVHGLPDVVGGRAEQHRRPVELQRRAVRRQPVHQSHRHVVHQPQVRHQARWRGQLGEQPGHFVGQRAQPQITVVGHGGRD</sequence>
<dbReference type="PATRIC" id="fig|2064.6.peg.6293"/>
<dbReference type="Proteomes" id="UP000032066">
    <property type="component" value="Unassembled WGS sequence"/>
</dbReference>
<gene>
    <name evidence="2" type="ORF">TR51_29645</name>
</gene>
<feature type="compositionally biased region" description="Basic and acidic residues" evidence="1">
    <location>
        <begin position="1"/>
        <end position="13"/>
    </location>
</feature>
<feature type="compositionally biased region" description="Basic and acidic residues" evidence="1">
    <location>
        <begin position="47"/>
        <end position="58"/>
    </location>
</feature>
<dbReference type="EMBL" id="JXZB01000004">
    <property type="protein sequence ID" value="KIQ63003.1"/>
    <property type="molecule type" value="Genomic_DNA"/>
</dbReference>
<evidence type="ECO:0000313" key="2">
    <source>
        <dbReference type="EMBL" id="KIQ63003.1"/>
    </source>
</evidence>
<name>A0A0D0PWP7_KITGR</name>
<accession>A0A0D0PWP7</accession>
<dbReference type="AlphaFoldDB" id="A0A0D0PWP7"/>
<proteinExistence type="predicted"/>
<dbReference type="STRING" id="2064.TR51_29645"/>
<protein>
    <submittedName>
        <fullName evidence="2">Uncharacterized protein</fullName>
    </submittedName>
</protein>
<organism evidence="2 3">
    <name type="scientific">Kitasatospora griseola</name>
    <name type="common">Streptomyces griseolosporeus</name>
    <dbReference type="NCBI Taxonomy" id="2064"/>
    <lineage>
        <taxon>Bacteria</taxon>
        <taxon>Bacillati</taxon>
        <taxon>Actinomycetota</taxon>
        <taxon>Actinomycetes</taxon>
        <taxon>Kitasatosporales</taxon>
        <taxon>Streptomycetaceae</taxon>
        <taxon>Kitasatospora</taxon>
    </lineage>
</organism>
<comment type="caution">
    <text evidence="2">The sequence shown here is derived from an EMBL/GenBank/DDBJ whole genome shotgun (WGS) entry which is preliminary data.</text>
</comment>
<feature type="region of interest" description="Disordered" evidence="1">
    <location>
        <begin position="1"/>
        <end position="114"/>
    </location>
</feature>
<keyword evidence="3" id="KW-1185">Reference proteome</keyword>
<feature type="compositionally biased region" description="Basic residues" evidence="1">
    <location>
        <begin position="59"/>
        <end position="74"/>
    </location>
</feature>